<dbReference type="GO" id="GO:0042254">
    <property type="term" value="P:ribosome biogenesis"/>
    <property type="evidence" value="ECO:0007669"/>
    <property type="project" value="UniProtKB-KW"/>
</dbReference>
<evidence type="ECO:0000313" key="7">
    <source>
        <dbReference type="EMBL" id="CAJ1927879.1"/>
    </source>
</evidence>
<keyword evidence="4 5" id="KW-0539">Nucleus</keyword>
<feature type="compositionally biased region" description="Acidic residues" evidence="6">
    <location>
        <begin position="56"/>
        <end position="72"/>
    </location>
</feature>
<evidence type="ECO:0000256" key="4">
    <source>
        <dbReference type="ARBA" id="ARBA00023242"/>
    </source>
</evidence>
<protein>
    <recommendedName>
        <fullName evidence="5">Ribosome biogenesis regulatory protein</fullName>
    </recommendedName>
</protein>
<proteinExistence type="inferred from homology"/>
<dbReference type="InterPro" id="IPR007023">
    <property type="entry name" value="Ribosom_reg"/>
</dbReference>
<organism evidence="7 8">
    <name type="scientific">Cylindrotheca closterium</name>
    <dbReference type="NCBI Taxonomy" id="2856"/>
    <lineage>
        <taxon>Eukaryota</taxon>
        <taxon>Sar</taxon>
        <taxon>Stramenopiles</taxon>
        <taxon>Ochrophyta</taxon>
        <taxon>Bacillariophyta</taxon>
        <taxon>Bacillariophyceae</taxon>
        <taxon>Bacillariophycidae</taxon>
        <taxon>Bacillariales</taxon>
        <taxon>Bacillariaceae</taxon>
        <taxon>Cylindrotheca</taxon>
    </lineage>
</organism>
<evidence type="ECO:0000256" key="1">
    <source>
        <dbReference type="ARBA" id="ARBA00004123"/>
    </source>
</evidence>
<dbReference type="Proteomes" id="UP001295423">
    <property type="component" value="Unassembled WGS sequence"/>
</dbReference>
<dbReference type="EMBL" id="CAKOGP040000025">
    <property type="protein sequence ID" value="CAJ1927879.1"/>
    <property type="molecule type" value="Genomic_DNA"/>
</dbReference>
<feature type="compositionally biased region" description="Basic and acidic residues" evidence="6">
    <location>
        <begin position="258"/>
        <end position="274"/>
    </location>
</feature>
<keyword evidence="8" id="KW-1185">Reference proteome</keyword>
<feature type="compositionally biased region" description="Acidic residues" evidence="6">
    <location>
        <begin position="34"/>
        <end position="46"/>
    </location>
</feature>
<reference evidence="7" key="1">
    <citation type="submission" date="2023-08" db="EMBL/GenBank/DDBJ databases">
        <authorList>
            <person name="Audoor S."/>
            <person name="Bilcke G."/>
        </authorList>
    </citation>
    <scope>NUCLEOTIDE SEQUENCE</scope>
</reference>
<dbReference type="Pfam" id="PF04939">
    <property type="entry name" value="RRS1"/>
    <property type="match status" value="1"/>
</dbReference>
<feature type="compositionally biased region" description="Basic and acidic residues" evidence="6">
    <location>
        <begin position="351"/>
        <end position="362"/>
    </location>
</feature>
<feature type="region of interest" description="Disordered" evidence="6">
    <location>
        <begin position="258"/>
        <end position="386"/>
    </location>
</feature>
<evidence type="ECO:0000256" key="3">
    <source>
        <dbReference type="ARBA" id="ARBA00022517"/>
    </source>
</evidence>
<comment type="caution">
    <text evidence="7">The sequence shown here is derived from an EMBL/GenBank/DDBJ whole genome shotgun (WGS) entry which is preliminary data.</text>
</comment>
<comment type="subcellular location">
    <subcellularLocation>
        <location evidence="1 5">Nucleus</location>
    </subcellularLocation>
</comment>
<accession>A0AAD2CHZ7</accession>
<dbReference type="AlphaFoldDB" id="A0AAD2CHZ7"/>
<evidence type="ECO:0000313" key="8">
    <source>
        <dbReference type="Proteomes" id="UP001295423"/>
    </source>
</evidence>
<evidence type="ECO:0000256" key="5">
    <source>
        <dbReference type="RuleBase" id="RU364132"/>
    </source>
</evidence>
<feature type="compositionally biased region" description="Polar residues" evidence="6">
    <location>
        <begin position="331"/>
        <end position="346"/>
    </location>
</feature>
<feature type="region of interest" description="Disordered" evidence="6">
    <location>
        <begin position="428"/>
        <end position="453"/>
    </location>
</feature>
<keyword evidence="3 5" id="KW-0690">Ribosome biogenesis</keyword>
<sequence length="453" mass="50327">MVLTSISKKKESSDEDSSVQEEKRSNESSSIEDSSSDEESENEEDVTAIFKGREQDESDDGGMSDADSDDNAQEANHIAASVNKNSDECIFDLRNMLAINSDQVALKSLYNKKSSDEKNISIPLDESHGLVIDEDFLLSKATHGCTQLVQALFQLPTERSDAGPLVQLPAYDEMKLPRALPPPPPKQETKWEKFAKAKGIPLNKEKRSRKVWDETTGTWMFRHGYEKANSKSKEWPIMEVGANDDPYADPWETLRDGKRARTDRNIESRMKNQERAGNLAKGTTNRVMKAREQSRKSGKNAGNLGRDSLPPSGLPVDLKGNNGDTKKRGKVSTNAALEAVQRSTASMGRFDQMREGEPERKKILSKVKKRKFESNTSKTYSSSEGEKSMKILNSVMNGGGVAKEKAIRKGKLAKGETAFDYEYDDGLGASSFKKKKGRAGAGKNKKMTKRRIK</sequence>
<dbReference type="GO" id="GO:0005634">
    <property type="term" value="C:nucleus"/>
    <property type="evidence" value="ECO:0007669"/>
    <property type="project" value="UniProtKB-SubCell"/>
</dbReference>
<comment type="similarity">
    <text evidence="2 5">Belongs to the RRS1 family.</text>
</comment>
<feature type="compositionally biased region" description="Basic residues" evidence="6">
    <location>
        <begin position="432"/>
        <end position="453"/>
    </location>
</feature>
<comment type="function">
    <text evidence="5">Involved in ribosomal large subunit assembly.</text>
</comment>
<gene>
    <name evidence="7" type="ORF">CYCCA115_LOCUS1365</name>
</gene>
<feature type="region of interest" description="Disordered" evidence="6">
    <location>
        <begin position="1"/>
        <end position="72"/>
    </location>
</feature>
<feature type="compositionally biased region" description="Polar residues" evidence="6">
    <location>
        <begin position="374"/>
        <end position="383"/>
    </location>
</feature>
<evidence type="ECO:0000256" key="6">
    <source>
        <dbReference type="SAM" id="MobiDB-lite"/>
    </source>
</evidence>
<name>A0AAD2CHZ7_9STRA</name>
<evidence type="ECO:0000256" key="2">
    <source>
        <dbReference type="ARBA" id="ARBA00010077"/>
    </source>
</evidence>